<keyword evidence="1" id="KW-0812">Transmembrane</keyword>
<feature type="transmembrane region" description="Helical" evidence="1">
    <location>
        <begin position="143"/>
        <end position="164"/>
    </location>
</feature>
<proteinExistence type="predicted"/>
<evidence type="ECO:0000313" key="4">
    <source>
        <dbReference type="Proteomes" id="UP000029738"/>
    </source>
</evidence>
<dbReference type="EMBL" id="JHEG02000019">
    <property type="protein sequence ID" value="KIE13035.1"/>
    <property type="molecule type" value="Genomic_DNA"/>
</dbReference>
<reference evidence="3" key="1">
    <citation type="journal article" date="2015" name="Genome Announc.">
        <title>Draft Genome Sequence of Tolypothrix boutellei Strain VB521301.</title>
        <authorList>
            <person name="Chandrababunaidu M.M."/>
            <person name="Singh D."/>
            <person name="Sen D."/>
            <person name="Bhan S."/>
            <person name="Das S."/>
            <person name="Gupta A."/>
            <person name="Adhikary S.P."/>
            <person name="Tripathy S."/>
        </authorList>
    </citation>
    <scope>NUCLEOTIDE SEQUENCE</scope>
    <source>
        <strain evidence="3">VB521301</strain>
    </source>
</reference>
<reference evidence="2" key="2">
    <citation type="submission" date="2019-11" db="EMBL/GenBank/DDBJ databases">
        <title>Improved Assembly of Tolypothrix boutellei genome.</title>
        <authorList>
            <person name="Sarangi A.N."/>
            <person name="Mukherjee M."/>
            <person name="Ghosh S."/>
            <person name="Singh D."/>
            <person name="Das A."/>
            <person name="Kant S."/>
            <person name="Prusty A."/>
            <person name="Tripathy S."/>
        </authorList>
    </citation>
    <scope>NUCLEOTIDE SEQUENCE</scope>
    <source>
        <strain evidence="2">VB521301</strain>
    </source>
</reference>
<feature type="transmembrane region" description="Helical" evidence="1">
    <location>
        <begin position="18"/>
        <end position="38"/>
    </location>
</feature>
<dbReference type="AlphaFoldDB" id="A0A0C1RM60"/>
<organism evidence="3">
    <name type="scientific">Tolypothrix bouteillei VB521301</name>
    <dbReference type="NCBI Taxonomy" id="1479485"/>
    <lineage>
        <taxon>Bacteria</taxon>
        <taxon>Bacillati</taxon>
        <taxon>Cyanobacteriota</taxon>
        <taxon>Cyanophyceae</taxon>
        <taxon>Nostocales</taxon>
        <taxon>Tolypothrichaceae</taxon>
        <taxon>Tolypothrix</taxon>
    </lineage>
</organism>
<evidence type="ECO:0000313" key="2">
    <source>
        <dbReference type="EMBL" id="KAF3888018.1"/>
    </source>
</evidence>
<dbReference type="Proteomes" id="UP000029738">
    <property type="component" value="Unassembled WGS sequence"/>
</dbReference>
<comment type="caution">
    <text evidence="3">The sequence shown here is derived from an EMBL/GenBank/DDBJ whole genome shotgun (WGS) entry which is preliminary data.</text>
</comment>
<evidence type="ECO:0000256" key="1">
    <source>
        <dbReference type="SAM" id="Phobius"/>
    </source>
</evidence>
<keyword evidence="4" id="KW-1185">Reference proteome</keyword>
<keyword evidence="1" id="KW-0472">Membrane</keyword>
<gene>
    <name evidence="3" type="ORF">DA73_0206280</name>
    <name evidence="2" type="ORF">DA73_0400022900</name>
</gene>
<dbReference type="EMBL" id="JHEG04000001">
    <property type="protein sequence ID" value="KAF3888018.1"/>
    <property type="molecule type" value="Genomic_DNA"/>
</dbReference>
<accession>A0A0C1RM60</accession>
<dbReference type="OrthoDB" id="508258at2"/>
<dbReference type="RefSeq" id="WP_038071815.1">
    <property type="nucleotide sequence ID" value="NZ_JHEG04000001.1"/>
</dbReference>
<evidence type="ECO:0000313" key="3">
    <source>
        <dbReference type="EMBL" id="KIE13035.1"/>
    </source>
</evidence>
<protein>
    <submittedName>
        <fullName evidence="3">Uncharacterized protein</fullName>
    </submittedName>
</protein>
<keyword evidence="1" id="KW-1133">Transmembrane helix</keyword>
<sequence>MKILQENPNNLTLQLRPWFTWIFSATFFLAGLSLAVFGGQVHTLKCRRDRSVCEASSASLLWSTQQTIPIANIQSAEIDILKDKKQNSYYQVLLLTDRKKIPVIVSTSDYETVEMWAKQIEVFLQKPHIKELVIQEDYRLEGYIVGGIFGSIFVLAGVMTLAIFGTVSTCTINKNLGKLTLHNRGLLNHSQTEYATQDILRVVVEKYRNNTKRFTYRVVLVMECGERVPFTLYFSSQLKEQQQIAEHISFFLGLKPAENLEIFHHPNTK</sequence>
<name>A0A0C1RM60_9CYAN</name>